<organism evidence="1">
    <name type="scientific">Anguilla anguilla</name>
    <name type="common">European freshwater eel</name>
    <name type="synonym">Muraena anguilla</name>
    <dbReference type="NCBI Taxonomy" id="7936"/>
    <lineage>
        <taxon>Eukaryota</taxon>
        <taxon>Metazoa</taxon>
        <taxon>Chordata</taxon>
        <taxon>Craniata</taxon>
        <taxon>Vertebrata</taxon>
        <taxon>Euteleostomi</taxon>
        <taxon>Actinopterygii</taxon>
        <taxon>Neopterygii</taxon>
        <taxon>Teleostei</taxon>
        <taxon>Anguilliformes</taxon>
        <taxon>Anguillidae</taxon>
        <taxon>Anguilla</taxon>
    </lineage>
</organism>
<proteinExistence type="predicted"/>
<name>A0A0E9UVB7_ANGAN</name>
<accession>A0A0E9UVB7</accession>
<protein>
    <submittedName>
        <fullName evidence="1">Uncharacterized protein</fullName>
    </submittedName>
</protein>
<evidence type="ECO:0000313" key="1">
    <source>
        <dbReference type="EMBL" id="JAH68898.1"/>
    </source>
</evidence>
<reference evidence="1" key="2">
    <citation type="journal article" date="2015" name="Fish Shellfish Immunol.">
        <title>Early steps in the European eel (Anguilla anguilla)-Vibrio vulnificus interaction in the gills: Role of the RtxA13 toxin.</title>
        <authorList>
            <person name="Callol A."/>
            <person name="Pajuelo D."/>
            <person name="Ebbesson L."/>
            <person name="Teles M."/>
            <person name="MacKenzie S."/>
            <person name="Amaro C."/>
        </authorList>
    </citation>
    <scope>NUCLEOTIDE SEQUENCE</scope>
</reference>
<reference evidence="1" key="1">
    <citation type="submission" date="2014-11" db="EMBL/GenBank/DDBJ databases">
        <authorList>
            <person name="Amaro Gonzalez C."/>
        </authorList>
    </citation>
    <scope>NUCLEOTIDE SEQUENCE</scope>
</reference>
<sequence length="14" mass="1745">MLLKILFSMFIKNF</sequence>
<dbReference type="EMBL" id="GBXM01039679">
    <property type="protein sequence ID" value="JAH68898.1"/>
    <property type="molecule type" value="Transcribed_RNA"/>
</dbReference>